<keyword evidence="1" id="KW-0472">Membrane</keyword>
<keyword evidence="1" id="KW-1133">Transmembrane helix</keyword>
<accession>A0A4R1FZ93</accession>
<proteinExistence type="predicted"/>
<feature type="transmembrane region" description="Helical" evidence="1">
    <location>
        <begin position="220"/>
        <end position="240"/>
    </location>
</feature>
<feature type="transmembrane region" description="Helical" evidence="1">
    <location>
        <begin position="277"/>
        <end position="296"/>
    </location>
</feature>
<organism evidence="2 3">
    <name type="scientific">Nocardia alba</name>
    <dbReference type="NCBI Taxonomy" id="225051"/>
    <lineage>
        <taxon>Bacteria</taxon>
        <taxon>Bacillati</taxon>
        <taxon>Actinomycetota</taxon>
        <taxon>Actinomycetes</taxon>
        <taxon>Mycobacteriales</taxon>
        <taxon>Nocardiaceae</taxon>
        <taxon>Nocardia</taxon>
    </lineage>
</organism>
<dbReference type="AlphaFoldDB" id="A0A4R1FZ93"/>
<reference evidence="2 3" key="1">
    <citation type="submission" date="2019-03" db="EMBL/GenBank/DDBJ databases">
        <title>Genomic Encyclopedia of Type Strains, Phase IV (KMG-IV): sequencing the most valuable type-strain genomes for metagenomic binning, comparative biology and taxonomic classification.</title>
        <authorList>
            <person name="Goeker M."/>
        </authorList>
    </citation>
    <scope>NUCLEOTIDE SEQUENCE [LARGE SCALE GENOMIC DNA]</scope>
    <source>
        <strain evidence="2 3">DSM 44684</strain>
    </source>
</reference>
<evidence type="ECO:0008006" key="4">
    <source>
        <dbReference type="Google" id="ProtNLM"/>
    </source>
</evidence>
<keyword evidence="3" id="KW-1185">Reference proteome</keyword>
<keyword evidence="1" id="KW-0812">Transmembrane</keyword>
<feature type="transmembrane region" description="Helical" evidence="1">
    <location>
        <begin position="303"/>
        <end position="322"/>
    </location>
</feature>
<protein>
    <recommendedName>
        <fullName evidence="4">Dolichyl-phosphate-mannose-protein mannosyltransferase</fullName>
    </recommendedName>
</protein>
<feature type="transmembrane region" description="Helical" evidence="1">
    <location>
        <begin position="99"/>
        <end position="118"/>
    </location>
</feature>
<evidence type="ECO:0000256" key="1">
    <source>
        <dbReference type="SAM" id="Phobius"/>
    </source>
</evidence>
<feature type="transmembrane region" description="Helical" evidence="1">
    <location>
        <begin position="6"/>
        <end position="25"/>
    </location>
</feature>
<evidence type="ECO:0000313" key="2">
    <source>
        <dbReference type="EMBL" id="TCK00574.1"/>
    </source>
</evidence>
<comment type="caution">
    <text evidence="2">The sequence shown here is derived from an EMBL/GenBank/DDBJ whole genome shotgun (WGS) entry which is preliminary data.</text>
</comment>
<dbReference type="OrthoDB" id="1814621at2"/>
<gene>
    <name evidence="2" type="ORF">DFR71_1580</name>
</gene>
<sequence length="496" mass="54195">MRPTAYGGFAVFIVAWLAYATALLASSRDLFTRVVFEEGDAATVSIQVLAAKDLELLVGNYSRAGFHHPGPALIYVQAFGEWLFYDVSSLVPSPWNGQAIAILLFNAAMMALVLSIVYSWYPSWMLVAGLAGASLLFVTVYRELLSQLWFPFVYFAPFLVFLVAVSSVLAGRTEHLWIVALAGGLLIHGHAEFLFFVTLLGGAALYLVRRWELPVAVRDWWWFGAIVVVFAFPIRLNTMVNYPGELPKYFVYGGGHGIHMPWTAASYTVQFWGPNRILGLVIFVALYALVAAVARGQTFLRRGLAVCAVTVLLMSIYAMIGIDQIDEAYIGYFSYAVPLFMFFLLLIGLTQRIGQLKYAGIGLLVVGIVVVTMTHSLANRRPEMVGIPAALDAMADVAGDRPIVLERRPHEAWAEVVPLVLSGARAGLRVCADDASNMRLLVTDEFVCTSEELTDGAHFAVVRGEVAGAPVGEVIAEVGPLLGRPPSRVTVVGNRR</sequence>
<dbReference type="Proteomes" id="UP000294856">
    <property type="component" value="Unassembled WGS sequence"/>
</dbReference>
<feature type="transmembrane region" description="Helical" evidence="1">
    <location>
        <begin position="124"/>
        <end position="141"/>
    </location>
</feature>
<dbReference type="EMBL" id="SMFR01000001">
    <property type="protein sequence ID" value="TCK00574.1"/>
    <property type="molecule type" value="Genomic_DNA"/>
</dbReference>
<feature type="transmembrane region" description="Helical" evidence="1">
    <location>
        <begin position="148"/>
        <end position="170"/>
    </location>
</feature>
<feature type="transmembrane region" description="Helical" evidence="1">
    <location>
        <begin position="356"/>
        <end position="378"/>
    </location>
</feature>
<feature type="transmembrane region" description="Helical" evidence="1">
    <location>
        <begin position="176"/>
        <end position="208"/>
    </location>
</feature>
<evidence type="ECO:0000313" key="3">
    <source>
        <dbReference type="Proteomes" id="UP000294856"/>
    </source>
</evidence>
<name>A0A4R1FZ93_9NOCA</name>
<feature type="transmembrane region" description="Helical" evidence="1">
    <location>
        <begin position="328"/>
        <end position="349"/>
    </location>
</feature>